<evidence type="ECO:0000259" key="2">
    <source>
        <dbReference type="PROSITE" id="PS50404"/>
    </source>
</evidence>
<dbReference type="InterPro" id="IPR010987">
    <property type="entry name" value="Glutathione-S-Trfase_C-like"/>
</dbReference>
<feature type="domain" description="GST N-terminal" evidence="2">
    <location>
        <begin position="235"/>
        <end position="316"/>
    </location>
</feature>
<dbReference type="GO" id="GO:0004364">
    <property type="term" value="F:glutathione transferase activity"/>
    <property type="evidence" value="ECO:0007669"/>
    <property type="project" value="TreeGrafter"/>
</dbReference>
<dbReference type="CDD" id="cd03045">
    <property type="entry name" value="GST_N_Delta_Epsilon"/>
    <property type="match status" value="2"/>
</dbReference>
<gene>
    <name evidence="4" type="ORF">HERILL_LOCUS11717</name>
</gene>
<dbReference type="EMBL" id="LR899012">
    <property type="protein sequence ID" value="CAD7089143.1"/>
    <property type="molecule type" value="Genomic_DNA"/>
</dbReference>
<comment type="subunit">
    <text evidence="1">Homodimer.</text>
</comment>
<dbReference type="InterPro" id="IPR036249">
    <property type="entry name" value="Thioredoxin-like_sf"/>
</dbReference>
<feature type="domain" description="GST N-terminal" evidence="2">
    <location>
        <begin position="2"/>
        <end position="83"/>
    </location>
</feature>
<dbReference type="GO" id="GO:0006749">
    <property type="term" value="P:glutathione metabolic process"/>
    <property type="evidence" value="ECO:0007669"/>
    <property type="project" value="TreeGrafter"/>
</dbReference>
<evidence type="ECO:0000313" key="4">
    <source>
        <dbReference type="EMBL" id="CAD7089143.1"/>
    </source>
</evidence>
<accession>A0A7R8UY18</accession>
<organism evidence="4 5">
    <name type="scientific">Hermetia illucens</name>
    <name type="common">Black soldier fly</name>
    <dbReference type="NCBI Taxonomy" id="343691"/>
    <lineage>
        <taxon>Eukaryota</taxon>
        <taxon>Metazoa</taxon>
        <taxon>Ecdysozoa</taxon>
        <taxon>Arthropoda</taxon>
        <taxon>Hexapoda</taxon>
        <taxon>Insecta</taxon>
        <taxon>Pterygota</taxon>
        <taxon>Neoptera</taxon>
        <taxon>Endopterygota</taxon>
        <taxon>Diptera</taxon>
        <taxon>Brachycera</taxon>
        <taxon>Stratiomyomorpha</taxon>
        <taxon>Stratiomyidae</taxon>
        <taxon>Hermetiinae</taxon>
        <taxon>Hermetia</taxon>
    </lineage>
</organism>
<dbReference type="InterPro" id="IPR004045">
    <property type="entry name" value="Glutathione_S-Trfase_N"/>
</dbReference>
<dbReference type="FunFam" id="3.40.30.10:FF:000034">
    <property type="entry name" value="glutathione S-transferase 1"/>
    <property type="match status" value="2"/>
</dbReference>
<dbReference type="PROSITE" id="PS50405">
    <property type="entry name" value="GST_CTER"/>
    <property type="match status" value="2"/>
</dbReference>
<dbReference type="PANTHER" id="PTHR43969">
    <property type="entry name" value="GLUTATHIONE S TRANSFERASE D10, ISOFORM A-RELATED"/>
    <property type="match status" value="1"/>
</dbReference>
<dbReference type="CDD" id="cd03177">
    <property type="entry name" value="GST_C_Delta_Epsilon"/>
    <property type="match status" value="2"/>
</dbReference>
<dbReference type="SFLD" id="SFLDG01153">
    <property type="entry name" value="Main.4:_Theta-like"/>
    <property type="match status" value="2"/>
</dbReference>
<evidence type="ECO:0000313" key="5">
    <source>
        <dbReference type="Proteomes" id="UP000594454"/>
    </source>
</evidence>
<feature type="domain" description="GST C-terminal" evidence="3">
    <location>
        <begin position="323"/>
        <end position="444"/>
    </location>
</feature>
<dbReference type="InterPro" id="IPR040079">
    <property type="entry name" value="Glutathione_S-Trfase"/>
</dbReference>
<name>A0A7R8UY18_HERIL</name>
<keyword evidence="5" id="KW-1185">Reference proteome</keyword>
<protein>
    <submittedName>
        <fullName evidence="4">Uncharacterized protein</fullName>
    </submittedName>
</protein>
<dbReference type="SUPFAM" id="SSF52833">
    <property type="entry name" value="Thioredoxin-like"/>
    <property type="match status" value="2"/>
</dbReference>
<proteinExistence type="predicted"/>
<dbReference type="SFLD" id="SFLDG00358">
    <property type="entry name" value="Main_(cytGST)"/>
    <property type="match status" value="2"/>
</dbReference>
<dbReference type="PROSITE" id="PS50404">
    <property type="entry name" value="GST_NTER"/>
    <property type="match status" value="2"/>
</dbReference>
<dbReference type="AlphaFoldDB" id="A0A7R8UY18"/>
<dbReference type="OrthoDB" id="2309723at2759"/>
<dbReference type="Gene3D" id="3.40.30.10">
    <property type="entry name" value="Glutaredoxin"/>
    <property type="match status" value="2"/>
</dbReference>
<dbReference type="Pfam" id="PF13417">
    <property type="entry name" value="GST_N_3"/>
    <property type="match status" value="2"/>
</dbReference>
<dbReference type="InParanoid" id="A0A7R8UY18"/>
<dbReference type="InterPro" id="IPR004046">
    <property type="entry name" value="GST_C"/>
</dbReference>
<dbReference type="SFLD" id="SFLDS00019">
    <property type="entry name" value="Glutathione_Transferase_(cytos"/>
    <property type="match status" value="2"/>
</dbReference>
<sequence>MGKPILYGMETSTVVRNVLMVAKAIDLDIEYREIDLFAGDHLKEEYLKMNPQHTIPTLDDNGEYLWESHAIAPYLVEKYAKDDSLFPKNDIRKRARINQRLHFDNGVLYERCILNIVMPVYTQNKSTISPETIDSVNKSYEHMEKFLEQGLYLVGDSLTIADLACGASISALFEFVPADPAKYPKLHAWFERIKALPYYKEANEKGNIAYIKMIRDASQLESHLFISKPIKSKMEKPILYGMEISMVVRSVIMVAKAIDLDIEYREIDLFAGDHLKEEYLKMNPQHTIPTLDDNGEYLWESHAIAPYLVEKYAKDDSLFPKNDIRKRARINQRLHFNNGTLYERCILNIVMPVYTQNKSTISPETIDNVNKAYEHMEKFLEQGLYLVGDSLTIADLACGASISTLFEFVPADPAKYPKLHAWFERIRALPYYKETNEKGNIAYIKMIRNLMAKGKQ</sequence>
<dbReference type="SUPFAM" id="SSF47616">
    <property type="entry name" value="GST C-terminal domain-like"/>
    <property type="match status" value="2"/>
</dbReference>
<dbReference type="FunFam" id="1.20.1050.10:FF:000007">
    <property type="entry name" value="Glutathione S-transferase 1-1"/>
    <property type="match status" value="2"/>
</dbReference>
<evidence type="ECO:0000256" key="1">
    <source>
        <dbReference type="ARBA" id="ARBA00011738"/>
    </source>
</evidence>
<feature type="domain" description="GST C-terminal" evidence="3">
    <location>
        <begin position="90"/>
        <end position="220"/>
    </location>
</feature>
<evidence type="ECO:0000259" key="3">
    <source>
        <dbReference type="PROSITE" id="PS50405"/>
    </source>
</evidence>
<reference evidence="4 5" key="1">
    <citation type="submission" date="2020-11" db="EMBL/GenBank/DDBJ databases">
        <authorList>
            <person name="Wallbank WR R."/>
            <person name="Pardo Diaz C."/>
            <person name="Kozak K."/>
            <person name="Martin S."/>
            <person name="Jiggins C."/>
            <person name="Moest M."/>
            <person name="Warren A I."/>
            <person name="Generalovic N T."/>
            <person name="Byers J.R.P. K."/>
            <person name="Montejo-Kovacevich G."/>
            <person name="Yen C E."/>
        </authorList>
    </citation>
    <scope>NUCLEOTIDE SEQUENCE [LARGE SCALE GENOMIC DNA]</scope>
</reference>
<dbReference type="Gene3D" id="1.20.1050.10">
    <property type="match status" value="2"/>
</dbReference>
<dbReference type="InterPro" id="IPR036282">
    <property type="entry name" value="Glutathione-S-Trfase_C_sf"/>
</dbReference>
<dbReference type="Pfam" id="PF00043">
    <property type="entry name" value="GST_C"/>
    <property type="match status" value="2"/>
</dbReference>
<dbReference type="PANTHER" id="PTHR43969:SF4">
    <property type="entry name" value="FI01423P-RELATED"/>
    <property type="match status" value="1"/>
</dbReference>
<dbReference type="Proteomes" id="UP000594454">
    <property type="component" value="Chromosome 4"/>
</dbReference>